<protein>
    <submittedName>
        <fullName evidence="2">Uncharacterized protein</fullName>
    </submittedName>
</protein>
<comment type="caution">
    <text evidence="2">The sequence shown here is derived from an EMBL/GenBank/DDBJ whole genome shotgun (WGS) entry which is preliminary data.</text>
</comment>
<name>A0AAV1U1V2_9STRA</name>
<dbReference type="EMBL" id="CAKLBY020000116">
    <property type="protein sequence ID" value="CAK7927792.1"/>
    <property type="molecule type" value="Genomic_DNA"/>
</dbReference>
<gene>
    <name evidence="2" type="ORF">PM001_LOCUS12942</name>
</gene>
<dbReference type="AlphaFoldDB" id="A0AAV1U1V2"/>
<accession>A0AAV1U1V2</accession>
<feature type="region of interest" description="Disordered" evidence="1">
    <location>
        <begin position="116"/>
        <end position="147"/>
    </location>
</feature>
<organism evidence="2 3">
    <name type="scientific">Peronospora matthiolae</name>
    <dbReference type="NCBI Taxonomy" id="2874970"/>
    <lineage>
        <taxon>Eukaryota</taxon>
        <taxon>Sar</taxon>
        <taxon>Stramenopiles</taxon>
        <taxon>Oomycota</taxon>
        <taxon>Peronosporomycetes</taxon>
        <taxon>Peronosporales</taxon>
        <taxon>Peronosporaceae</taxon>
        <taxon>Peronospora</taxon>
    </lineage>
</organism>
<evidence type="ECO:0000256" key="1">
    <source>
        <dbReference type="SAM" id="MobiDB-lite"/>
    </source>
</evidence>
<evidence type="ECO:0000313" key="2">
    <source>
        <dbReference type="EMBL" id="CAK7927792.1"/>
    </source>
</evidence>
<dbReference type="Proteomes" id="UP001162060">
    <property type="component" value="Unassembled WGS sequence"/>
</dbReference>
<sequence>MTDTSAGTSLAAHFAAKRRIFVTVKQMNERGEEIEEATREEMVEAASKSAETAFKFEFATITDQAPGTKCKRTRKRMKRKQKRRAQGEQEDDKMLELETVDVNRAPLDVGLETVILPQGPAKDMERRRRRNSSKGQQQVQAGQVQAAKGAPFVKLRKATGTESEVAKMHLRYGQGRRNPAATKQRQQRQKAGKVAAGATRDFKFNFLTML</sequence>
<reference evidence="2" key="1">
    <citation type="submission" date="2024-01" db="EMBL/GenBank/DDBJ databases">
        <authorList>
            <person name="Webb A."/>
        </authorList>
    </citation>
    <scope>NUCLEOTIDE SEQUENCE</scope>
    <source>
        <strain evidence="2">Pm1</strain>
    </source>
</reference>
<proteinExistence type="predicted"/>
<feature type="region of interest" description="Disordered" evidence="1">
    <location>
        <begin position="170"/>
        <end position="195"/>
    </location>
</feature>
<evidence type="ECO:0000313" key="3">
    <source>
        <dbReference type="Proteomes" id="UP001162060"/>
    </source>
</evidence>
<feature type="compositionally biased region" description="Low complexity" evidence="1">
    <location>
        <begin position="134"/>
        <end position="147"/>
    </location>
</feature>